<evidence type="ECO:0000256" key="6">
    <source>
        <dbReference type="SAM" id="Coils"/>
    </source>
</evidence>
<feature type="coiled-coil region" evidence="6">
    <location>
        <begin position="639"/>
        <end position="666"/>
    </location>
</feature>
<evidence type="ECO:0000256" key="4">
    <source>
        <dbReference type="ARBA" id="ARBA00022737"/>
    </source>
</evidence>
<gene>
    <name evidence="9" type="primary">LLGL2</name>
    <name evidence="9" type="synonym">LOC109870169</name>
</gene>
<proteinExistence type="inferred from homology"/>
<dbReference type="InterPro" id="IPR001680">
    <property type="entry name" value="WD40_rpt"/>
</dbReference>
<dbReference type="GO" id="GO:0051294">
    <property type="term" value="P:establishment of spindle orientation"/>
    <property type="evidence" value="ECO:0007669"/>
    <property type="project" value="TreeGrafter"/>
</dbReference>
<feature type="region of interest" description="Disordered" evidence="7">
    <location>
        <begin position="909"/>
        <end position="931"/>
    </location>
</feature>
<feature type="domain" description="Lethal giant larvae homologue 2" evidence="8">
    <location>
        <begin position="260"/>
        <end position="346"/>
    </location>
</feature>
<dbReference type="SMART" id="SM00320">
    <property type="entry name" value="WD40"/>
    <property type="match status" value="4"/>
</dbReference>
<reference evidence="9" key="1">
    <citation type="submission" date="2025-08" db="UniProtKB">
        <authorList>
            <consortium name="Ensembl"/>
        </authorList>
    </citation>
    <scope>IDENTIFICATION</scope>
</reference>
<evidence type="ECO:0000313" key="10">
    <source>
        <dbReference type="Proteomes" id="UP000694557"/>
    </source>
</evidence>
<dbReference type="Pfam" id="PF08366">
    <property type="entry name" value="LLGL"/>
    <property type="match status" value="1"/>
</dbReference>
<dbReference type="GO" id="GO:0045159">
    <property type="term" value="F:myosin II binding"/>
    <property type="evidence" value="ECO:0007669"/>
    <property type="project" value="TreeGrafter"/>
</dbReference>
<organism evidence="9 10">
    <name type="scientific">Oncorhynchus kisutch</name>
    <name type="common">Coho salmon</name>
    <name type="synonym">Salmo kisutch</name>
    <dbReference type="NCBI Taxonomy" id="8019"/>
    <lineage>
        <taxon>Eukaryota</taxon>
        <taxon>Metazoa</taxon>
        <taxon>Chordata</taxon>
        <taxon>Craniata</taxon>
        <taxon>Vertebrata</taxon>
        <taxon>Euteleostomi</taxon>
        <taxon>Actinopterygii</taxon>
        <taxon>Neopterygii</taxon>
        <taxon>Teleostei</taxon>
        <taxon>Protacanthopterygii</taxon>
        <taxon>Salmoniformes</taxon>
        <taxon>Salmonidae</taxon>
        <taxon>Salmoninae</taxon>
        <taxon>Oncorhynchus</taxon>
    </lineage>
</organism>
<sequence>PLKFFGLTNRFRRHGQESQRERIKQELYGFNKTVEHGFPHQPSALGFSPGLQLLAIGTRSGAIKLYGGPGVEFMGLHDENAAVTQVHFLPHQVSGCSTHTLAAPYHMLHSHFAPPSVTRVTAVLAHSSGDLLLLGTEGGHVFIVKVPGFRELEERNISLEKVTNSVPEEYGGRRSLEHVESLQENPVNPRQVLIGYGRGLMVIWDLDSQSAVKHIPATQQLESVWWTEDGGHVLSSHSDGSYCRWKVAGDDPQSEQEKSEVPYGEDPQKVNTVFLSVEADKTQPPFLFLSGGMPRASYGDRHCISVIHSKTHVALDFTSRIIDFFKHIHTVEEELVVIDLQTEGWPVIQTPYLVPLHCSAITCSHHVSAIPLKLWERVLSAGTLQNTHYSKKPWPMTGGQNLAPDPPQRDLLLTGHEDGTVRFWDASGVCLYPMYKLSTAGVFLTDSDPNDNLNQGTEGEWPPFRKVGCFDPYSDDPRLGIQKIHLCKYSGYLTVAGTAGQILVLELNDEAAEQTVEATVADLLQGQEGFRWKGHTRLEVREEPVTFPPGFQPFALVQCQPPAVVTALTLHSEWKLVTFGTSHGFGLYDYQQKNNVLVRCTLNPSDQLAMEGPLSRVKSIKKSLRQSFRRIRRSRVSLRKHHVNNAAKLQQANARLEAELAEMELAPVQRKIEPRSPDDSFTGLVRTLYFADTFLSDSSHNTPSLWAGTNGGSVFAYQLRLPPVERRGEDPVTAHPAKEIQLMHRAPVVGILVLDGHGSPLPEPLEVAHDLARSPDMQGSHSLLVISEEQFKVFTLPKVSSKMKLKLTAIDGSRVRRVGVAWFGSTRTDDYGESGLTVLTNQGDLHVVSLPGVKLQVQYPCIRREDVSGIASCVFTKHGQGFYLISPSEFERFSLSARCVVEPRSLVEVSSETPSTTQPRALPDGASVERR</sequence>
<dbReference type="InterPro" id="IPR000664">
    <property type="entry name" value="Lethal2_giant"/>
</dbReference>
<evidence type="ECO:0000256" key="1">
    <source>
        <dbReference type="ARBA" id="ARBA00008070"/>
    </source>
</evidence>
<dbReference type="SUPFAM" id="SSF50978">
    <property type="entry name" value="WD40 repeat-like"/>
    <property type="match status" value="1"/>
</dbReference>
<dbReference type="PRINTS" id="PR00962">
    <property type="entry name" value="LETHAL2GIANT"/>
</dbReference>
<dbReference type="GO" id="GO:0030864">
    <property type="term" value="C:cortical actin cytoskeleton"/>
    <property type="evidence" value="ECO:0007669"/>
    <property type="project" value="TreeGrafter"/>
</dbReference>
<dbReference type="GO" id="GO:0005886">
    <property type="term" value="C:plasma membrane"/>
    <property type="evidence" value="ECO:0007669"/>
    <property type="project" value="TreeGrafter"/>
</dbReference>
<dbReference type="GO" id="GO:0006893">
    <property type="term" value="P:Golgi to plasma membrane transport"/>
    <property type="evidence" value="ECO:0007669"/>
    <property type="project" value="TreeGrafter"/>
</dbReference>
<keyword evidence="6" id="KW-0175">Coiled coil</keyword>
<dbReference type="Pfam" id="PF00400">
    <property type="entry name" value="WD40"/>
    <property type="match status" value="1"/>
</dbReference>
<dbReference type="GO" id="GO:0032878">
    <property type="term" value="P:regulation of establishment or maintenance of cell polarity"/>
    <property type="evidence" value="ECO:0007669"/>
    <property type="project" value="TreeGrafter"/>
</dbReference>
<dbReference type="GeneTree" id="ENSGT00950000182906"/>
<keyword evidence="10" id="KW-1185">Reference proteome</keyword>
<dbReference type="Gene3D" id="2.130.10.10">
    <property type="entry name" value="YVTN repeat-like/Quinoprotein amine dehydrogenase"/>
    <property type="match status" value="1"/>
</dbReference>
<accession>A0A8C7K5B7</accession>
<name>A0A8C7K5B7_ONCKI</name>
<evidence type="ECO:0000313" key="9">
    <source>
        <dbReference type="Ensembl" id="ENSOKIP00005096864.1"/>
    </source>
</evidence>
<dbReference type="PANTHER" id="PTHR10241">
    <property type="entry name" value="LETHAL 2 GIANT LARVAE PROTEIN"/>
    <property type="match status" value="1"/>
</dbReference>
<dbReference type="Ensembl" id="ENSOKIT00005103706.1">
    <property type="protein sequence ID" value="ENSOKIP00005096864.1"/>
    <property type="gene ID" value="ENSOKIG00005038793.1"/>
</dbReference>
<keyword evidence="2" id="KW-0268">Exocytosis</keyword>
<dbReference type="InterPro" id="IPR013577">
    <property type="entry name" value="LLGL2"/>
</dbReference>
<evidence type="ECO:0000256" key="2">
    <source>
        <dbReference type="ARBA" id="ARBA00022483"/>
    </source>
</evidence>
<feature type="repeat" description="WD" evidence="5">
    <location>
        <begin position="407"/>
        <end position="425"/>
    </location>
</feature>
<dbReference type="Proteomes" id="UP000694557">
    <property type="component" value="Unassembled WGS sequence"/>
</dbReference>
<dbReference type="PANTHER" id="PTHR10241:SF20">
    <property type="entry name" value="LLGL SCRIBBLE CELL POLARITY COMPLEX COMPONENT 2"/>
    <property type="match status" value="1"/>
</dbReference>
<feature type="compositionally biased region" description="Polar residues" evidence="7">
    <location>
        <begin position="909"/>
        <end position="919"/>
    </location>
</feature>
<evidence type="ECO:0000259" key="8">
    <source>
        <dbReference type="Pfam" id="PF08366"/>
    </source>
</evidence>
<evidence type="ECO:0000256" key="3">
    <source>
        <dbReference type="ARBA" id="ARBA00022574"/>
    </source>
</evidence>
<dbReference type="GO" id="GO:0005096">
    <property type="term" value="F:GTPase activator activity"/>
    <property type="evidence" value="ECO:0007669"/>
    <property type="project" value="TreeGrafter"/>
</dbReference>
<dbReference type="GO" id="GO:0006887">
    <property type="term" value="P:exocytosis"/>
    <property type="evidence" value="ECO:0007669"/>
    <property type="project" value="UniProtKB-KW"/>
</dbReference>
<protein>
    <submittedName>
        <fullName evidence="9">LLGL scribble cell polarity complex component 2</fullName>
    </submittedName>
</protein>
<reference evidence="9" key="2">
    <citation type="submission" date="2025-09" db="UniProtKB">
        <authorList>
            <consortium name="Ensembl"/>
        </authorList>
    </citation>
    <scope>IDENTIFICATION</scope>
</reference>
<dbReference type="GO" id="GO:0008593">
    <property type="term" value="P:regulation of Notch signaling pathway"/>
    <property type="evidence" value="ECO:0007669"/>
    <property type="project" value="TreeGrafter"/>
</dbReference>
<evidence type="ECO:0000256" key="7">
    <source>
        <dbReference type="SAM" id="MobiDB-lite"/>
    </source>
</evidence>
<evidence type="ECO:0000256" key="5">
    <source>
        <dbReference type="PROSITE-ProRule" id="PRU00221"/>
    </source>
</evidence>
<dbReference type="GO" id="GO:0030866">
    <property type="term" value="P:cortical actin cytoskeleton organization"/>
    <property type="evidence" value="ECO:0007669"/>
    <property type="project" value="TreeGrafter"/>
</dbReference>
<dbReference type="AlphaFoldDB" id="A0A8C7K5B7"/>
<dbReference type="InterPro" id="IPR015943">
    <property type="entry name" value="WD40/YVTN_repeat-like_dom_sf"/>
</dbReference>
<keyword evidence="3 5" id="KW-0853">WD repeat</keyword>
<comment type="similarity">
    <text evidence="1">Belongs to the WD repeat L(2)GL family.</text>
</comment>
<dbReference type="InterPro" id="IPR036322">
    <property type="entry name" value="WD40_repeat_dom_sf"/>
</dbReference>
<dbReference type="PROSITE" id="PS50082">
    <property type="entry name" value="WD_REPEATS_2"/>
    <property type="match status" value="1"/>
</dbReference>
<keyword evidence="4" id="KW-0677">Repeat</keyword>